<evidence type="ECO:0000313" key="2">
    <source>
        <dbReference type="Proteomes" id="UP000274429"/>
    </source>
</evidence>
<reference evidence="1 2" key="2">
    <citation type="submission" date="2018-11" db="EMBL/GenBank/DDBJ databases">
        <authorList>
            <consortium name="Pathogen Informatics"/>
        </authorList>
    </citation>
    <scope>NUCLEOTIDE SEQUENCE [LARGE SCALE GENOMIC DNA]</scope>
</reference>
<reference evidence="3" key="1">
    <citation type="submission" date="2017-02" db="UniProtKB">
        <authorList>
            <consortium name="WormBaseParasite"/>
        </authorList>
    </citation>
    <scope>IDENTIFICATION</scope>
</reference>
<evidence type="ECO:0000313" key="3">
    <source>
        <dbReference type="WBParaSite" id="TTAC_0000830201-mRNA-1"/>
    </source>
</evidence>
<organism evidence="3">
    <name type="scientific">Hydatigena taeniaeformis</name>
    <name type="common">Feline tapeworm</name>
    <name type="synonym">Taenia taeniaeformis</name>
    <dbReference type="NCBI Taxonomy" id="6205"/>
    <lineage>
        <taxon>Eukaryota</taxon>
        <taxon>Metazoa</taxon>
        <taxon>Spiralia</taxon>
        <taxon>Lophotrochozoa</taxon>
        <taxon>Platyhelminthes</taxon>
        <taxon>Cestoda</taxon>
        <taxon>Eucestoda</taxon>
        <taxon>Cyclophyllidea</taxon>
        <taxon>Taeniidae</taxon>
        <taxon>Hydatigera</taxon>
    </lineage>
</organism>
<dbReference type="AlphaFoldDB" id="A0A0R3X4G3"/>
<dbReference type="Proteomes" id="UP000274429">
    <property type="component" value="Unassembled WGS sequence"/>
</dbReference>
<gene>
    <name evidence="1" type="ORF">TTAC_LOCUS8287</name>
</gene>
<accession>A0A0R3X4G3</accession>
<protein>
    <submittedName>
        <fullName evidence="1 3">Uncharacterized protein</fullName>
    </submittedName>
</protein>
<evidence type="ECO:0000313" key="1">
    <source>
        <dbReference type="EMBL" id="VDM32812.1"/>
    </source>
</evidence>
<proteinExistence type="predicted"/>
<dbReference type="EMBL" id="UYWX01020478">
    <property type="protein sequence ID" value="VDM32812.1"/>
    <property type="molecule type" value="Genomic_DNA"/>
</dbReference>
<sequence length="197" mass="21888">MHGLEAKPLHRGRKVESVASCNAPPVSKDLPHQVSQWVAGRPALQAVVATSTTIEVVERLAIGLLWAADLLPSLRHIMAPLLSRLVTSTLLLHCMTAVTVQCHLQQPPPSTRAEKVQTSVMATTEPSFPLKTSLPHQRCIFKLNFYFRFIFYTKTAIQRQLLCDISGRVVMSYSSLAKRRGPALRLTLDSIFCLTCQ</sequence>
<keyword evidence="2" id="KW-1185">Reference proteome</keyword>
<dbReference type="WBParaSite" id="TTAC_0000830201-mRNA-1">
    <property type="protein sequence ID" value="TTAC_0000830201-mRNA-1"/>
    <property type="gene ID" value="TTAC_0000830201"/>
</dbReference>
<name>A0A0R3X4G3_HYDTA</name>